<dbReference type="GO" id="GO:0005886">
    <property type="term" value="C:plasma membrane"/>
    <property type="evidence" value="ECO:0007669"/>
    <property type="project" value="UniProtKB-SubCell"/>
</dbReference>
<feature type="transmembrane region" description="Helical" evidence="8">
    <location>
        <begin position="107"/>
        <end position="127"/>
    </location>
</feature>
<dbReference type="GO" id="GO:0034257">
    <property type="term" value="F:nicotinamide riboside transmembrane transporter activity"/>
    <property type="evidence" value="ECO:0007669"/>
    <property type="project" value="InterPro"/>
</dbReference>
<dbReference type="PANTHER" id="PTHR36122">
    <property type="entry name" value="NICOTINAMIDE RIBOSIDE TRANSPORTER PNUC"/>
    <property type="match status" value="1"/>
</dbReference>
<evidence type="ECO:0000256" key="1">
    <source>
        <dbReference type="ARBA" id="ARBA00004651"/>
    </source>
</evidence>
<sequence>MNKWLSFVGLLAGVGLIGFTSSTVLEAVASITGLISVWLTAREHIWAWPTGLVSVVCFFYIFYDVKLYADMTLQLFFFVLSVYGWIVWLSGRGGAKVRPTARIAGRTALGLGFLLVVATVGWGFALHQYTDASVPYLDAFIAVTSIMAQYLLSRKILECWYGWIAVDVLSIGMYAYKGLDAVAILYIIFLCIAVSGLLGWRKQYITLHRGGGIGA</sequence>
<keyword evidence="6 8" id="KW-1133">Transmembrane helix</keyword>
<dbReference type="EMBL" id="VDCQ01000116">
    <property type="protein sequence ID" value="TNJ55428.1"/>
    <property type="molecule type" value="Genomic_DNA"/>
</dbReference>
<feature type="transmembrane region" description="Helical" evidence="8">
    <location>
        <begin position="182"/>
        <end position="200"/>
    </location>
</feature>
<accession>A0A5C4SW45</accession>
<dbReference type="PANTHER" id="PTHR36122:SF2">
    <property type="entry name" value="NICOTINAMIDE RIBOSIDE TRANSPORTER PNUC"/>
    <property type="match status" value="1"/>
</dbReference>
<keyword evidence="3" id="KW-0813">Transport</keyword>
<organism evidence="9 10">
    <name type="scientific">Paenibacillus hemerocallicola</name>
    <dbReference type="NCBI Taxonomy" id="1172614"/>
    <lineage>
        <taxon>Bacteria</taxon>
        <taxon>Bacillati</taxon>
        <taxon>Bacillota</taxon>
        <taxon>Bacilli</taxon>
        <taxon>Bacillales</taxon>
        <taxon>Paenibacillaceae</taxon>
        <taxon>Paenibacillus</taxon>
    </lineage>
</organism>
<proteinExistence type="inferred from homology"/>
<evidence type="ECO:0000313" key="9">
    <source>
        <dbReference type="EMBL" id="TNJ55428.1"/>
    </source>
</evidence>
<comment type="subcellular location">
    <subcellularLocation>
        <location evidence="1">Cell membrane</location>
        <topology evidence="1">Multi-pass membrane protein</topology>
    </subcellularLocation>
</comment>
<evidence type="ECO:0000256" key="2">
    <source>
        <dbReference type="ARBA" id="ARBA00006669"/>
    </source>
</evidence>
<evidence type="ECO:0000256" key="5">
    <source>
        <dbReference type="ARBA" id="ARBA00022692"/>
    </source>
</evidence>
<feature type="transmembrane region" description="Helical" evidence="8">
    <location>
        <begin position="75"/>
        <end position="95"/>
    </location>
</feature>
<dbReference type="InterPro" id="IPR006419">
    <property type="entry name" value="NMN_transpt_PnuC"/>
</dbReference>
<name>A0A5C4SW45_9BACL</name>
<protein>
    <submittedName>
        <fullName evidence="9">Nicotinamide mononucleotide transporter</fullName>
    </submittedName>
</protein>
<dbReference type="Proteomes" id="UP000307943">
    <property type="component" value="Unassembled WGS sequence"/>
</dbReference>
<gene>
    <name evidence="9" type="ORF">FE784_39435</name>
</gene>
<evidence type="ECO:0000256" key="7">
    <source>
        <dbReference type="ARBA" id="ARBA00023136"/>
    </source>
</evidence>
<feature type="transmembrane region" description="Helical" evidence="8">
    <location>
        <begin position="6"/>
        <end position="39"/>
    </location>
</feature>
<evidence type="ECO:0000256" key="8">
    <source>
        <dbReference type="SAM" id="Phobius"/>
    </source>
</evidence>
<dbReference type="RefSeq" id="WP_139607786.1">
    <property type="nucleotide sequence ID" value="NZ_VDCQ01000116.1"/>
</dbReference>
<evidence type="ECO:0000313" key="10">
    <source>
        <dbReference type="Proteomes" id="UP000307943"/>
    </source>
</evidence>
<dbReference type="NCBIfam" id="TIGR01528">
    <property type="entry name" value="NMN_trans_PnuC"/>
    <property type="match status" value="1"/>
</dbReference>
<dbReference type="OrthoDB" id="9791248at2"/>
<keyword evidence="4" id="KW-1003">Cell membrane</keyword>
<keyword evidence="5 8" id="KW-0812">Transmembrane</keyword>
<keyword evidence="7 8" id="KW-0472">Membrane</keyword>
<feature type="transmembrane region" description="Helical" evidence="8">
    <location>
        <begin position="133"/>
        <end position="152"/>
    </location>
</feature>
<feature type="transmembrane region" description="Helical" evidence="8">
    <location>
        <begin position="46"/>
        <end position="63"/>
    </location>
</feature>
<evidence type="ECO:0000256" key="3">
    <source>
        <dbReference type="ARBA" id="ARBA00022448"/>
    </source>
</evidence>
<evidence type="ECO:0000256" key="6">
    <source>
        <dbReference type="ARBA" id="ARBA00022989"/>
    </source>
</evidence>
<dbReference type="Pfam" id="PF04973">
    <property type="entry name" value="NMN_transporter"/>
    <property type="match status" value="1"/>
</dbReference>
<evidence type="ECO:0000256" key="4">
    <source>
        <dbReference type="ARBA" id="ARBA00022475"/>
    </source>
</evidence>
<comment type="caution">
    <text evidence="9">The sequence shown here is derived from an EMBL/GenBank/DDBJ whole genome shotgun (WGS) entry which is preliminary data.</text>
</comment>
<keyword evidence="10" id="KW-1185">Reference proteome</keyword>
<comment type="similarity">
    <text evidence="2">Belongs to the nicotinamide ribonucleoside (NR) uptake permease (TC 4.B.1) family.</text>
</comment>
<feature type="transmembrane region" description="Helical" evidence="8">
    <location>
        <begin position="159"/>
        <end position="176"/>
    </location>
</feature>
<reference evidence="9 10" key="1">
    <citation type="submission" date="2019-05" db="EMBL/GenBank/DDBJ databases">
        <title>We sequenced the genome of Paenibacillus hemerocallicola KCTC 33185 for further insight into its adaptation and study the phylogeny of Paenibacillus.</title>
        <authorList>
            <person name="Narsing Rao M.P."/>
        </authorList>
    </citation>
    <scope>NUCLEOTIDE SEQUENCE [LARGE SCALE GENOMIC DNA]</scope>
    <source>
        <strain evidence="9 10">KCTC 33185</strain>
    </source>
</reference>
<dbReference type="AlphaFoldDB" id="A0A5C4SW45"/>